<dbReference type="Pfam" id="PF00266">
    <property type="entry name" value="Aminotran_5"/>
    <property type="match status" value="1"/>
</dbReference>
<gene>
    <name evidence="2" type="ORF">H8S34_09415</name>
</gene>
<evidence type="ECO:0000313" key="3">
    <source>
        <dbReference type="Proteomes" id="UP000660021"/>
    </source>
</evidence>
<accession>A0ABR7HU48</accession>
<dbReference type="InterPro" id="IPR000192">
    <property type="entry name" value="Aminotrans_V_dom"/>
</dbReference>
<keyword evidence="3" id="KW-1185">Reference proteome</keyword>
<feature type="domain" description="Aminotransferase class V" evidence="1">
    <location>
        <begin position="2"/>
        <end position="365"/>
    </location>
</feature>
<proteinExistence type="predicted"/>
<protein>
    <submittedName>
        <fullName evidence="2">Aminotransferase class V-fold PLP-dependent enzyme</fullName>
    </submittedName>
</protein>
<evidence type="ECO:0000259" key="1">
    <source>
        <dbReference type="Pfam" id="PF00266"/>
    </source>
</evidence>
<keyword evidence="2" id="KW-0032">Aminotransferase</keyword>
<organism evidence="2 3">
    <name type="scientific">Pseudoflavonifractor hominis</name>
    <dbReference type="NCBI Taxonomy" id="2763059"/>
    <lineage>
        <taxon>Bacteria</taxon>
        <taxon>Bacillati</taxon>
        <taxon>Bacillota</taxon>
        <taxon>Clostridia</taxon>
        <taxon>Eubacteriales</taxon>
        <taxon>Oscillospiraceae</taxon>
        <taxon>Pseudoflavonifractor</taxon>
    </lineage>
</organism>
<sequence>MIYLDSAATTLQKPDTVARAVAQAVHTMTTPGRGGYRPAQRAADTAFACRMAAAELFDMPEHPERVIFTSNATHALNLAIKTLVHPGDRVVISGYEHNAVTRPLVALGAETLVAQAPLFRPEVLLRQMEEAITGRTAAVVCTHVSNVFGYVLPVYEIAAICRERGVPFVLDASQSAGVIPISCKELGADFVAMPGHKGLYGPQGTGLLLCAREDVNTLLEGGTGSASALPGMPEVLPDRLEAGTHNMPGIAGLLEGLRFVKRTGIGRIRAHEERMIRTAVQLLRGMDGVTLYASPDPGLQTGVLSLRLDGLECEQVGEVLGKRGVAVRAGLHCAPLAHRTAGTFETGTIRMSVSAFTMESEIRRFAHMLREIRRNGAQAV</sequence>
<dbReference type="Gene3D" id="3.40.640.10">
    <property type="entry name" value="Type I PLP-dependent aspartate aminotransferase-like (Major domain)"/>
    <property type="match status" value="1"/>
</dbReference>
<dbReference type="Gene3D" id="3.90.1150.10">
    <property type="entry name" value="Aspartate Aminotransferase, domain 1"/>
    <property type="match status" value="1"/>
</dbReference>
<dbReference type="SUPFAM" id="SSF53383">
    <property type="entry name" value="PLP-dependent transferases"/>
    <property type="match status" value="1"/>
</dbReference>
<keyword evidence="2" id="KW-0808">Transferase</keyword>
<evidence type="ECO:0000313" key="2">
    <source>
        <dbReference type="EMBL" id="MBC5731045.1"/>
    </source>
</evidence>
<dbReference type="EMBL" id="JACOPR010000005">
    <property type="protein sequence ID" value="MBC5731045.1"/>
    <property type="molecule type" value="Genomic_DNA"/>
</dbReference>
<dbReference type="InterPro" id="IPR015421">
    <property type="entry name" value="PyrdxlP-dep_Trfase_major"/>
</dbReference>
<dbReference type="PANTHER" id="PTHR43586">
    <property type="entry name" value="CYSTEINE DESULFURASE"/>
    <property type="match status" value="1"/>
</dbReference>
<reference evidence="2 3" key="1">
    <citation type="submission" date="2020-08" db="EMBL/GenBank/DDBJ databases">
        <title>Genome public.</title>
        <authorList>
            <person name="Liu C."/>
            <person name="Sun Q."/>
        </authorList>
    </citation>
    <scope>NUCLEOTIDE SEQUENCE [LARGE SCALE GENOMIC DNA]</scope>
    <source>
        <strain evidence="2 3">New-38</strain>
    </source>
</reference>
<name>A0ABR7HU48_9FIRM</name>
<dbReference type="Proteomes" id="UP000660021">
    <property type="component" value="Unassembled WGS sequence"/>
</dbReference>
<dbReference type="RefSeq" id="WP_101693130.1">
    <property type="nucleotide sequence ID" value="NZ_JACOPR010000005.1"/>
</dbReference>
<dbReference type="GO" id="GO:0008483">
    <property type="term" value="F:transaminase activity"/>
    <property type="evidence" value="ECO:0007669"/>
    <property type="project" value="UniProtKB-KW"/>
</dbReference>
<comment type="caution">
    <text evidence="2">The sequence shown here is derived from an EMBL/GenBank/DDBJ whole genome shotgun (WGS) entry which is preliminary data.</text>
</comment>
<dbReference type="PANTHER" id="PTHR43586:SF4">
    <property type="entry name" value="ISOPENICILLIN N EPIMERASE"/>
    <property type="match status" value="1"/>
</dbReference>
<dbReference type="InterPro" id="IPR015422">
    <property type="entry name" value="PyrdxlP-dep_Trfase_small"/>
</dbReference>
<dbReference type="InterPro" id="IPR015424">
    <property type="entry name" value="PyrdxlP-dep_Trfase"/>
</dbReference>